<comment type="caution">
    <text evidence="2">The sequence shown here is derived from an EMBL/GenBank/DDBJ whole genome shotgun (WGS) entry which is preliminary data.</text>
</comment>
<proteinExistence type="predicted"/>
<evidence type="ECO:0000313" key="3">
    <source>
        <dbReference type="Proteomes" id="UP000521943"/>
    </source>
</evidence>
<reference evidence="2 3" key="1">
    <citation type="submission" date="2020-07" db="EMBL/GenBank/DDBJ databases">
        <title>Comparative genomics of pyrophilous fungi reveals a link between fire events and developmental genes.</title>
        <authorList>
            <consortium name="DOE Joint Genome Institute"/>
            <person name="Steindorff A.S."/>
            <person name="Carver A."/>
            <person name="Calhoun S."/>
            <person name="Stillman K."/>
            <person name="Liu H."/>
            <person name="Lipzen A."/>
            <person name="Pangilinan J."/>
            <person name="Labutti K."/>
            <person name="Bruns T.D."/>
            <person name="Grigoriev I.V."/>
        </authorList>
    </citation>
    <scope>NUCLEOTIDE SEQUENCE [LARGE SCALE GENOMIC DNA]</scope>
    <source>
        <strain evidence="2 3">CBS 144469</strain>
    </source>
</reference>
<evidence type="ECO:0000313" key="2">
    <source>
        <dbReference type="EMBL" id="KAF6745031.1"/>
    </source>
</evidence>
<accession>A0A8H6HEX4</accession>
<dbReference type="AlphaFoldDB" id="A0A8H6HEX4"/>
<dbReference type="InterPro" id="IPR023210">
    <property type="entry name" value="NADP_OxRdtase_dom"/>
</dbReference>
<dbReference type="Proteomes" id="UP000521943">
    <property type="component" value="Unassembled WGS sequence"/>
</dbReference>
<keyword evidence="3" id="KW-1185">Reference proteome</keyword>
<dbReference type="SUPFAM" id="SSF51430">
    <property type="entry name" value="NAD(P)-linked oxidoreductase"/>
    <property type="match status" value="1"/>
</dbReference>
<dbReference type="InterPro" id="IPR036812">
    <property type="entry name" value="NAD(P)_OxRdtase_dom_sf"/>
</dbReference>
<sequence>MSIGDKCHEYGMGLMPKEESFDLVDVYYYDLGGNIIDMAIFYQHENSEQLIGEWAEVRGVRDQLFLATKRVMYGSNNAKSMHLAIESSLRNGLHRPILRTLVELRTRLTLSFWRAKSFTLYVRGHIPYLGICISSV</sequence>
<dbReference type="OrthoDB" id="48988at2759"/>
<dbReference type="Gene3D" id="3.20.20.100">
    <property type="entry name" value="NADP-dependent oxidoreductase domain"/>
    <property type="match status" value="1"/>
</dbReference>
<dbReference type="Pfam" id="PF00248">
    <property type="entry name" value="Aldo_ket_red"/>
    <property type="match status" value="1"/>
</dbReference>
<feature type="domain" description="NADP-dependent oxidoreductase" evidence="1">
    <location>
        <begin position="13"/>
        <end position="90"/>
    </location>
</feature>
<evidence type="ECO:0000259" key="1">
    <source>
        <dbReference type="Pfam" id="PF00248"/>
    </source>
</evidence>
<organism evidence="2 3">
    <name type="scientific">Ephemerocybe angulata</name>
    <dbReference type="NCBI Taxonomy" id="980116"/>
    <lineage>
        <taxon>Eukaryota</taxon>
        <taxon>Fungi</taxon>
        <taxon>Dikarya</taxon>
        <taxon>Basidiomycota</taxon>
        <taxon>Agaricomycotina</taxon>
        <taxon>Agaricomycetes</taxon>
        <taxon>Agaricomycetidae</taxon>
        <taxon>Agaricales</taxon>
        <taxon>Agaricineae</taxon>
        <taxon>Psathyrellaceae</taxon>
        <taxon>Ephemerocybe</taxon>
    </lineage>
</organism>
<gene>
    <name evidence="2" type="ORF">DFP72DRAFT_1077931</name>
</gene>
<protein>
    <recommendedName>
        <fullName evidence="1">NADP-dependent oxidoreductase domain-containing protein</fullName>
    </recommendedName>
</protein>
<dbReference type="EMBL" id="JACGCI010000111">
    <property type="protein sequence ID" value="KAF6745031.1"/>
    <property type="molecule type" value="Genomic_DNA"/>
</dbReference>
<name>A0A8H6HEX4_9AGAR</name>